<evidence type="ECO:0000313" key="10">
    <source>
        <dbReference type="Proteomes" id="UP000658278"/>
    </source>
</evidence>
<sequence length="331" mass="36278">MRTILVIWAAMGLSLGQAAASAEVGEPDIAAPPGQTKVTVGVYLIDLIEVDGASQTFTADLWFKLSWNDPRLAKPGSGLRRMDRADVWYPKLLPSNQRSGDPKWPDEVLVDDEGTVVYRQRSVSTFACPLDLRKFPHDVQSLHALVLGVESTPEDLVFEVDEAGSGRSKSFTITDWEAGEFRLTSGTHQVAGVCIEVPSFRIDFKVTRLSRYYLGTIFSTVAIIALMAWLVYWLPVGTLPPRVSVSVTSMLALIAYRFVAAQDLPKLPYLTSMDFFLLGAAVLILVGLTTVVVVANQDGKGNTQLAKRLNLVFRWAYPLVLLALLAAFATS</sequence>
<evidence type="ECO:0000256" key="5">
    <source>
        <dbReference type="SAM" id="Phobius"/>
    </source>
</evidence>
<feature type="domain" description="Neurotransmitter-gated ion-channel ligand-binding" evidence="7">
    <location>
        <begin position="35"/>
        <end position="141"/>
    </location>
</feature>
<evidence type="ECO:0000256" key="6">
    <source>
        <dbReference type="SAM" id="SignalP"/>
    </source>
</evidence>
<dbReference type="Gene3D" id="1.20.58.390">
    <property type="entry name" value="Neurotransmitter-gated ion-channel transmembrane domain"/>
    <property type="match status" value="1"/>
</dbReference>
<dbReference type="PANTHER" id="PTHR18945">
    <property type="entry name" value="NEUROTRANSMITTER GATED ION CHANNEL"/>
    <property type="match status" value="1"/>
</dbReference>
<comment type="subcellular location">
    <subcellularLocation>
        <location evidence="1">Membrane</location>
        <topology evidence="1">Multi-pass membrane protein</topology>
    </subcellularLocation>
</comment>
<dbReference type="Pfam" id="PF02931">
    <property type="entry name" value="Neur_chan_LBD"/>
    <property type="match status" value="1"/>
</dbReference>
<dbReference type="InterPro" id="IPR006202">
    <property type="entry name" value="Neur_chan_lig-bd"/>
</dbReference>
<feature type="chain" id="PRO_5037703886" description="Neurotransmitter-gated ion-channel ligand-binding domain-containing protein" evidence="6">
    <location>
        <begin position="23"/>
        <end position="331"/>
    </location>
</feature>
<dbReference type="InterPro" id="IPR038050">
    <property type="entry name" value="Neuro_actylchol_rec"/>
</dbReference>
<comment type="caution">
    <text evidence="9">The sequence shown here is derived from an EMBL/GenBank/DDBJ whole genome shotgun (WGS) entry which is preliminary data.</text>
</comment>
<keyword evidence="6" id="KW-0732">Signal</keyword>
<dbReference type="GO" id="GO:0004888">
    <property type="term" value="F:transmembrane signaling receptor activity"/>
    <property type="evidence" value="ECO:0007669"/>
    <property type="project" value="InterPro"/>
</dbReference>
<evidence type="ECO:0000256" key="3">
    <source>
        <dbReference type="ARBA" id="ARBA00022989"/>
    </source>
</evidence>
<dbReference type="Proteomes" id="UP000658278">
    <property type="component" value="Unassembled WGS sequence"/>
</dbReference>
<keyword evidence="3 5" id="KW-1133">Transmembrane helix</keyword>
<dbReference type="Pfam" id="PF02932">
    <property type="entry name" value="Neur_chan_memb"/>
    <property type="match status" value="1"/>
</dbReference>
<feature type="transmembrane region" description="Helical" evidence="5">
    <location>
        <begin position="311"/>
        <end position="329"/>
    </location>
</feature>
<feature type="domain" description="Neurotransmitter-gated ion-channel transmembrane" evidence="8">
    <location>
        <begin position="223"/>
        <end position="300"/>
    </location>
</feature>
<dbReference type="SUPFAM" id="SSF90112">
    <property type="entry name" value="Neurotransmitter-gated ion-channel transmembrane pore"/>
    <property type="match status" value="1"/>
</dbReference>
<protein>
    <recommendedName>
        <fullName evidence="11">Neurotransmitter-gated ion-channel ligand-binding domain-containing protein</fullName>
    </recommendedName>
</protein>
<dbReference type="Gene3D" id="2.70.170.10">
    <property type="entry name" value="Neurotransmitter-gated ion-channel ligand-binding domain"/>
    <property type="match status" value="1"/>
</dbReference>
<dbReference type="RefSeq" id="WP_200278826.1">
    <property type="nucleotide sequence ID" value="NZ_JAENII010000007.1"/>
</dbReference>
<dbReference type="GO" id="GO:0005230">
    <property type="term" value="F:extracellular ligand-gated monoatomic ion channel activity"/>
    <property type="evidence" value="ECO:0007669"/>
    <property type="project" value="InterPro"/>
</dbReference>
<evidence type="ECO:0000256" key="4">
    <source>
        <dbReference type="ARBA" id="ARBA00023136"/>
    </source>
</evidence>
<organism evidence="9 10">
    <name type="scientific">Haloferula rosea</name>
    <dbReference type="NCBI Taxonomy" id="490093"/>
    <lineage>
        <taxon>Bacteria</taxon>
        <taxon>Pseudomonadati</taxon>
        <taxon>Verrucomicrobiota</taxon>
        <taxon>Verrucomicrobiia</taxon>
        <taxon>Verrucomicrobiales</taxon>
        <taxon>Verrucomicrobiaceae</taxon>
        <taxon>Haloferula</taxon>
    </lineage>
</organism>
<evidence type="ECO:0000259" key="7">
    <source>
        <dbReference type="Pfam" id="PF02931"/>
    </source>
</evidence>
<dbReference type="GO" id="GO:0016020">
    <property type="term" value="C:membrane"/>
    <property type="evidence" value="ECO:0007669"/>
    <property type="project" value="UniProtKB-SubCell"/>
</dbReference>
<keyword evidence="2 5" id="KW-0812">Transmembrane</keyword>
<feature type="transmembrane region" description="Helical" evidence="5">
    <location>
        <begin position="275"/>
        <end position="295"/>
    </location>
</feature>
<name>A0A934VEJ1_9BACT</name>
<proteinExistence type="predicted"/>
<dbReference type="EMBL" id="JAENII010000007">
    <property type="protein sequence ID" value="MBK1827374.1"/>
    <property type="molecule type" value="Genomic_DNA"/>
</dbReference>
<dbReference type="InterPro" id="IPR036734">
    <property type="entry name" value="Neur_chan_lig-bd_sf"/>
</dbReference>
<evidence type="ECO:0000313" key="9">
    <source>
        <dbReference type="EMBL" id="MBK1827374.1"/>
    </source>
</evidence>
<keyword evidence="10" id="KW-1185">Reference proteome</keyword>
<evidence type="ECO:0008006" key="11">
    <source>
        <dbReference type="Google" id="ProtNLM"/>
    </source>
</evidence>
<accession>A0A934VEJ1</accession>
<gene>
    <name evidence="9" type="ORF">JIN81_10095</name>
</gene>
<dbReference type="InterPro" id="IPR006029">
    <property type="entry name" value="Neurotrans-gated_channel_TM"/>
</dbReference>
<feature type="signal peptide" evidence="6">
    <location>
        <begin position="1"/>
        <end position="22"/>
    </location>
</feature>
<dbReference type="SUPFAM" id="SSF63712">
    <property type="entry name" value="Nicotinic receptor ligand binding domain-like"/>
    <property type="match status" value="1"/>
</dbReference>
<keyword evidence="4 5" id="KW-0472">Membrane</keyword>
<feature type="transmembrane region" description="Helical" evidence="5">
    <location>
        <begin position="243"/>
        <end position="260"/>
    </location>
</feature>
<dbReference type="InterPro" id="IPR036719">
    <property type="entry name" value="Neuro-gated_channel_TM_sf"/>
</dbReference>
<dbReference type="AlphaFoldDB" id="A0A934VEJ1"/>
<reference evidence="9" key="1">
    <citation type="submission" date="2021-01" db="EMBL/GenBank/DDBJ databases">
        <title>Modified the classification status of verrucomicrobia.</title>
        <authorList>
            <person name="Feng X."/>
        </authorList>
    </citation>
    <scope>NUCLEOTIDE SEQUENCE</scope>
    <source>
        <strain evidence="9">KCTC 22201</strain>
    </source>
</reference>
<evidence type="ECO:0000259" key="8">
    <source>
        <dbReference type="Pfam" id="PF02932"/>
    </source>
</evidence>
<evidence type="ECO:0000256" key="2">
    <source>
        <dbReference type="ARBA" id="ARBA00022692"/>
    </source>
</evidence>
<dbReference type="InterPro" id="IPR006201">
    <property type="entry name" value="Neur_channel"/>
</dbReference>
<evidence type="ECO:0000256" key="1">
    <source>
        <dbReference type="ARBA" id="ARBA00004141"/>
    </source>
</evidence>
<feature type="transmembrane region" description="Helical" evidence="5">
    <location>
        <begin position="212"/>
        <end position="234"/>
    </location>
</feature>